<protein>
    <submittedName>
        <fullName evidence="1">DUF4238 domain-containing protein</fullName>
    </submittedName>
</protein>
<organism evidence="1 2">
    <name type="scientific">Pseudomonas alkylphenolica</name>
    <dbReference type="NCBI Taxonomy" id="237609"/>
    <lineage>
        <taxon>Bacteria</taxon>
        <taxon>Pseudomonadati</taxon>
        <taxon>Pseudomonadota</taxon>
        <taxon>Gammaproteobacteria</taxon>
        <taxon>Pseudomonadales</taxon>
        <taxon>Pseudomonadaceae</taxon>
        <taxon>Pseudomonas</taxon>
    </lineage>
</organism>
<gene>
    <name evidence="1" type="ORF">GPJ81_14090</name>
</gene>
<dbReference type="EMBL" id="CP046621">
    <property type="protein sequence ID" value="QGW77768.1"/>
    <property type="molecule type" value="Genomic_DNA"/>
</dbReference>
<keyword evidence="2" id="KW-1185">Reference proteome</keyword>
<reference evidence="1" key="1">
    <citation type="submission" date="2019-12" db="EMBL/GenBank/DDBJ databases">
        <title>Hybrid Genome Assemblies of two High G+C Isolates from Undergraduate Microbiology Courses.</title>
        <authorList>
            <person name="Ne Ville C.J."/>
            <person name="Enright D."/>
            <person name="Hernandez I."/>
            <person name="Dodsworth J."/>
            <person name="Orwin P.M."/>
        </authorList>
    </citation>
    <scope>NUCLEOTIDE SEQUENCE [LARGE SCALE GENOMIC DNA]</scope>
    <source>
        <strain evidence="1">Neo</strain>
    </source>
</reference>
<dbReference type="Pfam" id="PF14022">
    <property type="entry name" value="DUF4238"/>
    <property type="match status" value="1"/>
</dbReference>
<sequence length="326" mass="36637">MDQKKRHHFVPKAYLNSFCNKSGRVFVYRKDGDGKPLPLVPDKTQHQRYYYSQPKPEGGMDNNTLENLFGDLEGAWPPLVERIEAREDVNDSLEVLFNFMALQRARVPACRDAVELMLAATVKNLAKQMHQDGQLPPLPEGCENLLEELEVSIDPHQSIHAMVVIIKGVIEMVDSVGWVVFHNNTNTPFLTSDNPVAWFDPSLSFSQQKPYSINPDGPVIVQFPISPKLLLIGATEYRDNFVRQGLMYGDIDSDEWVECVNAQTCRFGYEAVISSTESQGDLIADFADISPVHVSRSVTVDGSDALLHTIEFGSRSKKPKWQNEDG</sequence>
<dbReference type="RefSeq" id="WP_157192740.1">
    <property type="nucleotide sequence ID" value="NZ_CP046621.1"/>
</dbReference>
<evidence type="ECO:0000313" key="1">
    <source>
        <dbReference type="EMBL" id="QGW77768.1"/>
    </source>
</evidence>
<proteinExistence type="predicted"/>
<accession>A0A6I6HAC5</accession>
<name>A0A6I6HAC5_9PSED</name>
<dbReference type="Proteomes" id="UP000426235">
    <property type="component" value="Chromosome"/>
</dbReference>
<dbReference type="AlphaFoldDB" id="A0A6I6HAC5"/>
<evidence type="ECO:0000313" key="2">
    <source>
        <dbReference type="Proteomes" id="UP000426235"/>
    </source>
</evidence>
<dbReference type="InterPro" id="IPR025332">
    <property type="entry name" value="DUF4238"/>
</dbReference>